<dbReference type="Gene3D" id="1.25.40.20">
    <property type="entry name" value="Ankyrin repeat-containing domain"/>
    <property type="match status" value="2"/>
</dbReference>
<accession>A0A8B8B208</accession>
<evidence type="ECO:0000313" key="7">
    <source>
        <dbReference type="RefSeq" id="XP_022301361.1"/>
    </source>
</evidence>
<keyword evidence="1" id="KW-0677">Repeat</keyword>
<evidence type="ECO:0000256" key="1">
    <source>
        <dbReference type="ARBA" id="ARBA00022737"/>
    </source>
</evidence>
<dbReference type="InterPro" id="IPR050745">
    <property type="entry name" value="Multifunctional_regulatory"/>
</dbReference>
<dbReference type="InterPro" id="IPR002110">
    <property type="entry name" value="Ankyrin_rpt"/>
</dbReference>
<dbReference type="PROSITE" id="PS50225">
    <property type="entry name" value="SOCS"/>
    <property type="match status" value="1"/>
</dbReference>
<feature type="repeat" description="ANK" evidence="3">
    <location>
        <begin position="101"/>
        <end position="133"/>
    </location>
</feature>
<dbReference type="RefSeq" id="XP_022301361.1">
    <property type="nucleotide sequence ID" value="XM_022445653.1"/>
</dbReference>
<gene>
    <name evidence="6" type="primary">LOC111106810</name>
    <name evidence="7" type="synonym">LOC111109505</name>
</gene>
<dbReference type="Proteomes" id="UP000694844">
    <property type="component" value="Chromosome 8"/>
</dbReference>
<dbReference type="PRINTS" id="PR01415">
    <property type="entry name" value="ANKYRIN"/>
</dbReference>
<evidence type="ECO:0000259" key="4">
    <source>
        <dbReference type="PROSITE" id="PS50225"/>
    </source>
</evidence>
<dbReference type="InterPro" id="IPR036770">
    <property type="entry name" value="Ankyrin_rpt-contain_sf"/>
</dbReference>
<evidence type="ECO:0000256" key="3">
    <source>
        <dbReference type="PROSITE-ProRule" id="PRU00023"/>
    </source>
</evidence>
<proteinExistence type="predicted"/>
<dbReference type="GeneID" id="111106810"/>
<keyword evidence="2 3" id="KW-0040">ANK repeat</keyword>
<dbReference type="Pfam" id="PF07525">
    <property type="entry name" value="SOCS_box"/>
    <property type="match status" value="1"/>
</dbReference>
<dbReference type="PANTHER" id="PTHR24189:SF50">
    <property type="entry name" value="ANKYRIN REPEAT AND SOCS BOX PROTEIN 2"/>
    <property type="match status" value="1"/>
</dbReference>
<dbReference type="PROSITE" id="PS50297">
    <property type="entry name" value="ANK_REP_REGION"/>
    <property type="match status" value="3"/>
</dbReference>
<dbReference type="SMART" id="SM00248">
    <property type="entry name" value="ANK"/>
    <property type="match status" value="7"/>
</dbReference>
<dbReference type="CDD" id="cd03587">
    <property type="entry name" value="SOCS"/>
    <property type="match status" value="1"/>
</dbReference>
<keyword evidence="5" id="KW-1185">Reference proteome</keyword>
<dbReference type="RefSeq" id="XP_022297341.1">
    <property type="nucleotide sequence ID" value="XM_022441633.1"/>
</dbReference>
<dbReference type="Pfam" id="PF00023">
    <property type="entry name" value="Ank"/>
    <property type="match status" value="1"/>
</dbReference>
<protein>
    <submittedName>
        <fullName evidence="6 7">26S proteasome non-ATPase regulatory subunit 10-like</fullName>
    </submittedName>
</protein>
<evidence type="ECO:0000256" key="2">
    <source>
        <dbReference type="ARBA" id="ARBA00023043"/>
    </source>
</evidence>
<feature type="repeat" description="ANK" evidence="3">
    <location>
        <begin position="170"/>
        <end position="202"/>
    </location>
</feature>
<sequence length="336" mass="37437">MAVNNHILSAMKRRDVERASMLLLTPGYDVNTVSKSGTPISYATKMGLIPIIDKLISLGANVDCVDKDRNSPLHHACQHGQREIIKLLIKAGCSLYQANSDGDLPIHLAVTCGQTEAVEELLNAGTDINALNTITEHTPLELAVCYEQVHMVEFLLDRKAKMEIPMRKTMGDTVLHQASQMGNKALIETLLKYGADINQMNTNGETPFLAAVADNKLSSMKALIQANCDINKYRYTSPLSLACMGNRHSTIRYLLSEGYNVSADESFKEILTVRLEESAPLLLELLHYKCANPPSLKEACRFKLRRILGQRLTEENMTSLSLPKLLMEWVITDFIY</sequence>
<name>A0A8B8B208_CRAVI</name>
<evidence type="ECO:0000313" key="5">
    <source>
        <dbReference type="Proteomes" id="UP000694844"/>
    </source>
</evidence>
<dbReference type="PANTHER" id="PTHR24189">
    <property type="entry name" value="MYOTROPHIN"/>
    <property type="match status" value="1"/>
</dbReference>
<feature type="domain" description="SOCS box" evidence="4">
    <location>
        <begin position="281"/>
        <end position="330"/>
    </location>
</feature>
<feature type="repeat" description="ANK" evidence="3">
    <location>
        <begin position="68"/>
        <end position="100"/>
    </location>
</feature>
<organism evidence="5 6">
    <name type="scientific">Crassostrea virginica</name>
    <name type="common">Eastern oyster</name>
    <dbReference type="NCBI Taxonomy" id="6565"/>
    <lineage>
        <taxon>Eukaryota</taxon>
        <taxon>Metazoa</taxon>
        <taxon>Spiralia</taxon>
        <taxon>Lophotrochozoa</taxon>
        <taxon>Mollusca</taxon>
        <taxon>Bivalvia</taxon>
        <taxon>Autobranchia</taxon>
        <taxon>Pteriomorphia</taxon>
        <taxon>Ostreida</taxon>
        <taxon>Ostreoidea</taxon>
        <taxon>Ostreidae</taxon>
        <taxon>Crassostrea</taxon>
    </lineage>
</organism>
<evidence type="ECO:0000313" key="6">
    <source>
        <dbReference type="RefSeq" id="XP_022297341.1"/>
    </source>
</evidence>
<dbReference type="KEGG" id="cvn:111109505"/>
<dbReference type="InterPro" id="IPR001496">
    <property type="entry name" value="SOCS_box"/>
</dbReference>
<dbReference type="SUPFAM" id="SSF48403">
    <property type="entry name" value="Ankyrin repeat"/>
    <property type="match status" value="1"/>
</dbReference>
<dbReference type="OrthoDB" id="9995210at2759"/>
<dbReference type="Pfam" id="PF12796">
    <property type="entry name" value="Ank_2"/>
    <property type="match status" value="2"/>
</dbReference>
<dbReference type="KEGG" id="cvn:111106810"/>
<dbReference type="PROSITE" id="PS50088">
    <property type="entry name" value="ANK_REPEAT"/>
    <property type="match status" value="4"/>
</dbReference>
<reference evidence="6 7" key="1">
    <citation type="submission" date="2025-04" db="UniProtKB">
        <authorList>
            <consortium name="RefSeq"/>
        </authorList>
    </citation>
    <scope>IDENTIFICATION</scope>
    <source>
        <tissue evidence="6 7">Whole sample</tissue>
    </source>
</reference>
<feature type="repeat" description="ANK" evidence="3">
    <location>
        <begin position="35"/>
        <end position="67"/>
    </location>
</feature>
<dbReference type="AlphaFoldDB" id="A0A8B8B208"/>